<protein>
    <submittedName>
        <fullName evidence="1">Uncharacterized protein</fullName>
    </submittedName>
</protein>
<accession>A0A5A5T9D4</accession>
<dbReference type="EMBL" id="BIXY01000016">
    <property type="protein sequence ID" value="GCF07937.1"/>
    <property type="molecule type" value="Genomic_DNA"/>
</dbReference>
<sequence>MFLVRESETLVILTDAAESRKSYETSWLMYINHADHAKYVFSLFTRICALFVPLEQLATLLYNYSYSV</sequence>
<gene>
    <name evidence="1" type="ORF">KDI_15010</name>
</gene>
<name>A0A5A5T9D4_9CHLR</name>
<organism evidence="1 2">
    <name type="scientific">Dictyobacter arantiisoli</name>
    <dbReference type="NCBI Taxonomy" id="2014874"/>
    <lineage>
        <taxon>Bacteria</taxon>
        <taxon>Bacillati</taxon>
        <taxon>Chloroflexota</taxon>
        <taxon>Ktedonobacteria</taxon>
        <taxon>Ktedonobacterales</taxon>
        <taxon>Dictyobacteraceae</taxon>
        <taxon>Dictyobacter</taxon>
    </lineage>
</organism>
<evidence type="ECO:0000313" key="2">
    <source>
        <dbReference type="Proteomes" id="UP000322530"/>
    </source>
</evidence>
<dbReference type="AlphaFoldDB" id="A0A5A5T9D4"/>
<comment type="caution">
    <text evidence="1">The sequence shown here is derived from an EMBL/GenBank/DDBJ whole genome shotgun (WGS) entry which is preliminary data.</text>
</comment>
<evidence type="ECO:0000313" key="1">
    <source>
        <dbReference type="EMBL" id="GCF07937.1"/>
    </source>
</evidence>
<reference evidence="1 2" key="1">
    <citation type="submission" date="2019-01" db="EMBL/GenBank/DDBJ databases">
        <title>Draft genome sequence of Dictyobacter sp. Uno17.</title>
        <authorList>
            <person name="Wang C.M."/>
            <person name="Zheng Y."/>
            <person name="Sakai Y."/>
            <person name="Abe K."/>
            <person name="Yokota A."/>
            <person name="Yabe S."/>
        </authorList>
    </citation>
    <scope>NUCLEOTIDE SEQUENCE [LARGE SCALE GENOMIC DNA]</scope>
    <source>
        <strain evidence="1 2">Uno17</strain>
    </source>
</reference>
<dbReference type="Proteomes" id="UP000322530">
    <property type="component" value="Unassembled WGS sequence"/>
</dbReference>
<proteinExistence type="predicted"/>
<keyword evidence="2" id="KW-1185">Reference proteome</keyword>